<feature type="transmembrane region" description="Helical" evidence="9">
    <location>
        <begin position="57"/>
        <end position="78"/>
    </location>
</feature>
<keyword evidence="7 9" id="KW-0472">Membrane</keyword>
<dbReference type="Pfam" id="PF04290">
    <property type="entry name" value="DctQ"/>
    <property type="match status" value="1"/>
</dbReference>
<dbReference type="Proteomes" id="UP000239709">
    <property type="component" value="Chromosome"/>
</dbReference>
<gene>
    <name evidence="11" type="ORF">C6570_07225</name>
</gene>
<evidence type="ECO:0000256" key="3">
    <source>
        <dbReference type="ARBA" id="ARBA00022475"/>
    </source>
</evidence>
<feature type="transmembrane region" description="Helical" evidence="9">
    <location>
        <begin position="137"/>
        <end position="159"/>
    </location>
</feature>
<dbReference type="InterPro" id="IPR055348">
    <property type="entry name" value="DctQ"/>
</dbReference>
<evidence type="ECO:0000313" key="12">
    <source>
        <dbReference type="Proteomes" id="UP000239709"/>
    </source>
</evidence>
<evidence type="ECO:0000256" key="1">
    <source>
        <dbReference type="ARBA" id="ARBA00004429"/>
    </source>
</evidence>
<evidence type="ECO:0000256" key="4">
    <source>
        <dbReference type="ARBA" id="ARBA00022519"/>
    </source>
</evidence>
<evidence type="ECO:0000256" key="2">
    <source>
        <dbReference type="ARBA" id="ARBA00022448"/>
    </source>
</evidence>
<comment type="subunit">
    <text evidence="9">The complex comprises the extracytoplasmic solute receptor protein and the two transmembrane proteins.</text>
</comment>
<dbReference type="KEGG" id="otk:C6570_07225"/>
<evidence type="ECO:0000256" key="9">
    <source>
        <dbReference type="RuleBase" id="RU369079"/>
    </source>
</evidence>
<comment type="function">
    <text evidence="9">Part of the tripartite ATP-independent periplasmic (TRAP) transport system.</text>
</comment>
<evidence type="ECO:0000256" key="7">
    <source>
        <dbReference type="ARBA" id="ARBA00023136"/>
    </source>
</evidence>
<dbReference type="GO" id="GO:0005886">
    <property type="term" value="C:plasma membrane"/>
    <property type="evidence" value="ECO:0007669"/>
    <property type="project" value="UniProtKB-SubCell"/>
</dbReference>
<name>A0A2S0MEA9_9BURK</name>
<dbReference type="PANTHER" id="PTHR35011:SF2">
    <property type="entry name" value="2,3-DIKETO-L-GULONATE TRAP TRANSPORTER SMALL PERMEASE PROTEIN YIAM"/>
    <property type="match status" value="1"/>
</dbReference>
<evidence type="ECO:0000256" key="6">
    <source>
        <dbReference type="ARBA" id="ARBA00022989"/>
    </source>
</evidence>
<feature type="transmembrane region" description="Helical" evidence="9">
    <location>
        <begin position="99"/>
        <end position="117"/>
    </location>
</feature>
<comment type="similarity">
    <text evidence="8 9">Belongs to the TRAP transporter small permease family.</text>
</comment>
<feature type="domain" description="Tripartite ATP-independent periplasmic transporters DctQ component" evidence="10">
    <location>
        <begin position="32"/>
        <end position="161"/>
    </location>
</feature>
<evidence type="ECO:0000256" key="8">
    <source>
        <dbReference type="ARBA" id="ARBA00038436"/>
    </source>
</evidence>
<sequence>MTQPSPELPPEPRESRPFHIEDALAALIMAALCVITFANVLTRYFTNISFAFTEEFSVFLVVVMTFIGAATAFTRGHHLAITFLVDKLPARGRLWQRRFALACGLAMFGVLTWYGALMWWDDFETGLTSPGLGVPQWWYTLSVPVLSALVEFRLLQLLFKRAPA</sequence>
<organism evidence="11 12">
    <name type="scientific">Ottowia oryzae</name>
    <dbReference type="NCBI Taxonomy" id="2109914"/>
    <lineage>
        <taxon>Bacteria</taxon>
        <taxon>Pseudomonadati</taxon>
        <taxon>Pseudomonadota</taxon>
        <taxon>Betaproteobacteria</taxon>
        <taxon>Burkholderiales</taxon>
        <taxon>Comamonadaceae</taxon>
        <taxon>Ottowia</taxon>
    </lineage>
</organism>
<feature type="transmembrane region" description="Helical" evidence="9">
    <location>
        <begin position="23"/>
        <end position="45"/>
    </location>
</feature>
<protein>
    <recommendedName>
        <fullName evidence="9">TRAP transporter small permease protein</fullName>
    </recommendedName>
</protein>
<evidence type="ECO:0000259" key="10">
    <source>
        <dbReference type="Pfam" id="PF04290"/>
    </source>
</evidence>
<reference evidence="11 12" key="1">
    <citation type="submission" date="2018-03" db="EMBL/GenBank/DDBJ databases">
        <title>Genome sequencing of Ottowia sp.</title>
        <authorList>
            <person name="Kim S.-J."/>
            <person name="Heo J."/>
            <person name="Kwon S.-W."/>
        </authorList>
    </citation>
    <scope>NUCLEOTIDE SEQUENCE [LARGE SCALE GENOMIC DNA]</scope>
    <source>
        <strain evidence="11 12">KADR8-3</strain>
    </source>
</reference>
<keyword evidence="12" id="KW-1185">Reference proteome</keyword>
<dbReference type="PANTHER" id="PTHR35011">
    <property type="entry name" value="2,3-DIKETO-L-GULONATE TRAP TRANSPORTER SMALL PERMEASE PROTEIN YIAM"/>
    <property type="match status" value="1"/>
</dbReference>
<evidence type="ECO:0000313" key="11">
    <source>
        <dbReference type="EMBL" id="AVO34063.1"/>
    </source>
</evidence>
<dbReference type="GO" id="GO:0022857">
    <property type="term" value="F:transmembrane transporter activity"/>
    <property type="evidence" value="ECO:0007669"/>
    <property type="project" value="UniProtKB-UniRule"/>
</dbReference>
<evidence type="ECO:0000256" key="5">
    <source>
        <dbReference type="ARBA" id="ARBA00022692"/>
    </source>
</evidence>
<keyword evidence="5 9" id="KW-0812">Transmembrane</keyword>
<dbReference type="RefSeq" id="WP_106702618.1">
    <property type="nucleotide sequence ID" value="NZ_CP027666.1"/>
</dbReference>
<accession>A0A2S0MEA9</accession>
<dbReference type="InterPro" id="IPR007387">
    <property type="entry name" value="TRAP_DctQ"/>
</dbReference>
<dbReference type="OrthoDB" id="6363908at2"/>
<keyword evidence="2 9" id="KW-0813">Transport</keyword>
<proteinExistence type="inferred from homology"/>
<keyword evidence="3" id="KW-1003">Cell membrane</keyword>
<dbReference type="GO" id="GO:0015740">
    <property type="term" value="P:C4-dicarboxylate transport"/>
    <property type="evidence" value="ECO:0007669"/>
    <property type="project" value="TreeGrafter"/>
</dbReference>
<dbReference type="EMBL" id="CP027666">
    <property type="protein sequence ID" value="AVO34063.1"/>
    <property type="molecule type" value="Genomic_DNA"/>
</dbReference>
<dbReference type="AlphaFoldDB" id="A0A2S0MEA9"/>
<keyword evidence="6 9" id="KW-1133">Transmembrane helix</keyword>
<comment type="subcellular location">
    <subcellularLocation>
        <location evidence="1 9">Cell inner membrane</location>
        <topology evidence="1 9">Multi-pass membrane protein</topology>
    </subcellularLocation>
</comment>
<keyword evidence="4 9" id="KW-0997">Cell inner membrane</keyword>